<sequence>MPVYLSLVNVMLKISKIHRKQIKPTCLSLCKAVKTRPGRDISAKVHTMILQNMFTWKQTAALNKSIHA</sequence>
<name>A0A540K447_MALBA</name>
<organism evidence="1 2">
    <name type="scientific">Malus baccata</name>
    <name type="common">Siberian crab apple</name>
    <name type="synonym">Pyrus baccata</name>
    <dbReference type="NCBI Taxonomy" id="106549"/>
    <lineage>
        <taxon>Eukaryota</taxon>
        <taxon>Viridiplantae</taxon>
        <taxon>Streptophyta</taxon>
        <taxon>Embryophyta</taxon>
        <taxon>Tracheophyta</taxon>
        <taxon>Spermatophyta</taxon>
        <taxon>Magnoliopsida</taxon>
        <taxon>eudicotyledons</taxon>
        <taxon>Gunneridae</taxon>
        <taxon>Pentapetalae</taxon>
        <taxon>rosids</taxon>
        <taxon>fabids</taxon>
        <taxon>Rosales</taxon>
        <taxon>Rosaceae</taxon>
        <taxon>Amygdaloideae</taxon>
        <taxon>Maleae</taxon>
        <taxon>Malus</taxon>
    </lineage>
</organism>
<protein>
    <submittedName>
        <fullName evidence="1">Uncharacterized protein</fullName>
    </submittedName>
</protein>
<proteinExistence type="predicted"/>
<comment type="caution">
    <text evidence="1">The sequence shown here is derived from an EMBL/GenBank/DDBJ whole genome shotgun (WGS) entry which is preliminary data.</text>
</comment>
<reference evidence="1 2" key="1">
    <citation type="journal article" date="2019" name="G3 (Bethesda)">
        <title>Sequencing of a Wild Apple (Malus baccata) Genome Unravels the Differences Between Cultivated and Wild Apple Species Regarding Disease Resistance and Cold Tolerance.</title>
        <authorList>
            <person name="Chen X."/>
        </authorList>
    </citation>
    <scope>NUCLEOTIDE SEQUENCE [LARGE SCALE GENOMIC DNA]</scope>
    <source>
        <strain evidence="2">cv. Shandingzi</strain>
        <tissue evidence="1">Leaves</tissue>
    </source>
</reference>
<dbReference type="EMBL" id="VIEB01005863">
    <property type="protein sequence ID" value="TQD69006.1"/>
    <property type="molecule type" value="Genomic_DNA"/>
</dbReference>
<dbReference type="AlphaFoldDB" id="A0A540K447"/>
<evidence type="ECO:0000313" key="2">
    <source>
        <dbReference type="Proteomes" id="UP000315295"/>
    </source>
</evidence>
<dbReference type="Proteomes" id="UP000315295">
    <property type="component" value="Unassembled WGS sequence"/>
</dbReference>
<gene>
    <name evidence="1" type="ORF">C1H46_045461</name>
</gene>
<accession>A0A540K447</accession>
<evidence type="ECO:0000313" key="1">
    <source>
        <dbReference type="EMBL" id="TQD69006.1"/>
    </source>
</evidence>
<keyword evidence="2" id="KW-1185">Reference proteome</keyword>